<keyword evidence="1" id="KW-0732">Signal</keyword>
<dbReference type="Proteomes" id="UP000587527">
    <property type="component" value="Unassembled WGS sequence"/>
</dbReference>
<organism evidence="2 3">
    <name type="scientific">Allocatelliglobosispora scoriae</name>
    <dbReference type="NCBI Taxonomy" id="643052"/>
    <lineage>
        <taxon>Bacteria</taxon>
        <taxon>Bacillati</taxon>
        <taxon>Actinomycetota</taxon>
        <taxon>Actinomycetes</taxon>
        <taxon>Micromonosporales</taxon>
        <taxon>Micromonosporaceae</taxon>
        <taxon>Allocatelliglobosispora</taxon>
    </lineage>
</organism>
<evidence type="ECO:0000313" key="3">
    <source>
        <dbReference type="Proteomes" id="UP000587527"/>
    </source>
</evidence>
<keyword evidence="3" id="KW-1185">Reference proteome</keyword>
<gene>
    <name evidence="2" type="ORF">F4553_002569</name>
</gene>
<dbReference type="EMBL" id="JACHMN010000002">
    <property type="protein sequence ID" value="MBB5869190.1"/>
    <property type="molecule type" value="Genomic_DNA"/>
</dbReference>
<proteinExistence type="predicted"/>
<protein>
    <submittedName>
        <fullName evidence="2">Uncharacterized protein</fullName>
    </submittedName>
</protein>
<comment type="caution">
    <text evidence="2">The sequence shown here is derived from an EMBL/GenBank/DDBJ whole genome shotgun (WGS) entry which is preliminary data.</text>
</comment>
<dbReference type="RefSeq" id="WP_184835658.1">
    <property type="nucleotide sequence ID" value="NZ_JACHMN010000002.1"/>
</dbReference>
<reference evidence="2 3" key="1">
    <citation type="submission" date="2020-08" db="EMBL/GenBank/DDBJ databases">
        <title>Sequencing the genomes of 1000 actinobacteria strains.</title>
        <authorList>
            <person name="Klenk H.-P."/>
        </authorList>
    </citation>
    <scope>NUCLEOTIDE SEQUENCE [LARGE SCALE GENOMIC DNA]</scope>
    <source>
        <strain evidence="2 3">DSM 45362</strain>
    </source>
</reference>
<evidence type="ECO:0000256" key="1">
    <source>
        <dbReference type="SAM" id="SignalP"/>
    </source>
</evidence>
<sequence>MRKPAWQRLVPAAAAVLLATLGAVALGTPPAAAAVPDRLGFVLWNGGAVVPTGTTPAATTVTLIGVGRYQVKFPGQGIAGGVVHVTAINAVAHWCQAEQWFPSGVDEIAYIRCYKAGGVLDYTAFSAIFYRSSGPSPYGTYGYVDANPGGGTISQYNAAGAVNTVTHVGVGKWQVKFPGIGTAGPKDGSLQATAVNSATGARCNIANLASTPAQQDVFVYCFASAGAPLDTRFTLTYQYRPSLYGRAFAPKYYGYYHWVPGAGPASTNFNSQLGFGANTPAVAGVGLVTIKFPSIAFLPDTLQVSTFGTVPNWCSLSAPWQHFGTDTVAQNVNCFTVNGTPVHYGFFASANSLQ</sequence>
<evidence type="ECO:0000313" key="2">
    <source>
        <dbReference type="EMBL" id="MBB5869190.1"/>
    </source>
</evidence>
<name>A0A841BQU9_9ACTN</name>
<feature type="signal peptide" evidence="1">
    <location>
        <begin position="1"/>
        <end position="33"/>
    </location>
</feature>
<feature type="chain" id="PRO_5032734321" evidence="1">
    <location>
        <begin position="34"/>
        <end position="354"/>
    </location>
</feature>
<dbReference type="AlphaFoldDB" id="A0A841BQU9"/>
<accession>A0A841BQU9</accession>